<dbReference type="GO" id="GO:0003743">
    <property type="term" value="F:translation initiation factor activity"/>
    <property type="evidence" value="ECO:0007669"/>
    <property type="project" value="UniProtKB-KW"/>
</dbReference>
<feature type="non-terminal residue" evidence="10">
    <location>
        <position position="1"/>
    </location>
</feature>
<comment type="similarity">
    <text evidence="2">Belongs to the eukaryotic initiation factor 4G family.</text>
</comment>
<dbReference type="GO" id="GO:0003729">
    <property type="term" value="F:mRNA binding"/>
    <property type="evidence" value="ECO:0007669"/>
    <property type="project" value="TreeGrafter"/>
</dbReference>
<evidence type="ECO:0000259" key="9">
    <source>
        <dbReference type="SMART" id="SM00543"/>
    </source>
</evidence>
<dbReference type="PANTHER" id="PTHR23253">
    <property type="entry name" value="EUKARYOTIC TRANSLATION INITIATION FACTOR 4 GAMMA"/>
    <property type="match status" value="1"/>
</dbReference>
<evidence type="ECO:0000256" key="7">
    <source>
        <dbReference type="ARBA" id="ARBA00022917"/>
    </source>
</evidence>
<dbReference type="FunFam" id="1.25.40.180:FF:000020">
    <property type="entry name" value="Eukaryotic translation initiation factor subunit"/>
    <property type="match status" value="1"/>
</dbReference>
<keyword evidence="3" id="KW-0963">Cytoplasm</keyword>
<dbReference type="SMART" id="SM00543">
    <property type="entry name" value="MIF4G"/>
    <property type="match status" value="1"/>
</dbReference>
<name>A0A1E4TAL6_9ASCO</name>
<feature type="non-terminal residue" evidence="10">
    <location>
        <position position="270"/>
    </location>
</feature>
<evidence type="ECO:0000313" key="11">
    <source>
        <dbReference type="Proteomes" id="UP000095023"/>
    </source>
</evidence>
<dbReference type="Pfam" id="PF02854">
    <property type="entry name" value="MIF4G"/>
    <property type="match status" value="1"/>
</dbReference>
<feature type="domain" description="MIF4G" evidence="9">
    <location>
        <begin position="33"/>
        <end position="269"/>
    </location>
</feature>
<evidence type="ECO:0000313" key="10">
    <source>
        <dbReference type="EMBL" id="ODV88817.1"/>
    </source>
</evidence>
<accession>A0A1E4TAL6</accession>
<proteinExistence type="inferred from homology"/>
<keyword evidence="4" id="KW-0396">Initiation factor</keyword>
<evidence type="ECO:0000256" key="5">
    <source>
        <dbReference type="ARBA" id="ARBA00022553"/>
    </source>
</evidence>
<evidence type="ECO:0000256" key="8">
    <source>
        <dbReference type="SAM" id="MobiDB-lite"/>
    </source>
</evidence>
<dbReference type="AlphaFoldDB" id="A0A1E4TAL6"/>
<comment type="subcellular location">
    <subcellularLocation>
        <location evidence="1">Cytoplasm</location>
    </subcellularLocation>
</comment>
<evidence type="ECO:0000256" key="4">
    <source>
        <dbReference type="ARBA" id="ARBA00022540"/>
    </source>
</evidence>
<dbReference type="Proteomes" id="UP000095023">
    <property type="component" value="Unassembled WGS sequence"/>
</dbReference>
<keyword evidence="5" id="KW-0597">Phosphoprotein</keyword>
<dbReference type="SUPFAM" id="SSF48371">
    <property type="entry name" value="ARM repeat"/>
    <property type="match status" value="1"/>
</dbReference>
<dbReference type="OrthoDB" id="514777at2759"/>
<dbReference type="InterPro" id="IPR003890">
    <property type="entry name" value="MIF4G-like_typ-3"/>
</dbReference>
<dbReference type="Gene3D" id="1.25.40.180">
    <property type="match status" value="1"/>
</dbReference>
<evidence type="ECO:0000256" key="2">
    <source>
        <dbReference type="ARBA" id="ARBA00005775"/>
    </source>
</evidence>
<organism evidence="10 11">
    <name type="scientific">Tortispora caseinolytica NRRL Y-17796</name>
    <dbReference type="NCBI Taxonomy" id="767744"/>
    <lineage>
        <taxon>Eukaryota</taxon>
        <taxon>Fungi</taxon>
        <taxon>Dikarya</taxon>
        <taxon>Ascomycota</taxon>
        <taxon>Saccharomycotina</taxon>
        <taxon>Trigonopsidomycetes</taxon>
        <taxon>Trigonopsidales</taxon>
        <taxon>Trigonopsidaceae</taxon>
        <taxon>Tortispora</taxon>
    </lineage>
</organism>
<reference evidence="11" key="1">
    <citation type="submission" date="2016-02" db="EMBL/GenBank/DDBJ databases">
        <title>Comparative genomics of biotechnologically important yeasts.</title>
        <authorList>
            <consortium name="DOE Joint Genome Institute"/>
            <person name="Riley R."/>
            <person name="Haridas S."/>
            <person name="Wolfe K.H."/>
            <person name="Lopes M.R."/>
            <person name="Hittinger C.T."/>
            <person name="Goker M."/>
            <person name="Salamov A."/>
            <person name="Wisecaver J."/>
            <person name="Long T.M."/>
            <person name="Aerts A.L."/>
            <person name="Barry K."/>
            <person name="Choi C."/>
            <person name="Clum A."/>
            <person name="Coughlan A.Y."/>
            <person name="Deshpande S."/>
            <person name="Douglass A.P."/>
            <person name="Hanson S.J."/>
            <person name="Klenk H.-P."/>
            <person name="Labutti K."/>
            <person name="Lapidus A."/>
            <person name="Lindquist E."/>
            <person name="Lipzen A."/>
            <person name="Meier-Kolthoff J.P."/>
            <person name="Ohm R.A."/>
            <person name="Otillar R.P."/>
            <person name="Pangilinan J."/>
            <person name="Peng Y."/>
            <person name="Rokas A."/>
            <person name="Rosa C.A."/>
            <person name="Scheuner C."/>
            <person name="Sibirny A.A."/>
            <person name="Slot J.C."/>
            <person name="Stielow J.B."/>
            <person name="Sun H."/>
            <person name="Kurtzman C.P."/>
            <person name="Blackwell M."/>
            <person name="Jeffries T.W."/>
            <person name="Grigoriev I.V."/>
        </authorList>
    </citation>
    <scope>NUCLEOTIDE SEQUENCE [LARGE SCALE GENOMIC DNA]</scope>
    <source>
        <strain evidence="11">NRRL Y-17796</strain>
    </source>
</reference>
<dbReference type="InterPro" id="IPR016024">
    <property type="entry name" value="ARM-type_fold"/>
</dbReference>
<gene>
    <name evidence="10" type="ORF">CANCADRAFT_13514</name>
</gene>
<evidence type="ECO:0000256" key="6">
    <source>
        <dbReference type="ARBA" id="ARBA00022884"/>
    </source>
</evidence>
<dbReference type="EMBL" id="KV453843">
    <property type="protein sequence ID" value="ODV88817.1"/>
    <property type="molecule type" value="Genomic_DNA"/>
</dbReference>
<sequence length="270" mass="30637">SENRWKPRRQAEAEGEKIEEKTESGLMAPEMVRRKVKGLLNRLTPDNLPGISKLILEIADQSRFEKDGRTLQQILELTFDKACDEPHWSQTYADFCNIMLRNISPEITADGVYDKNGQPVVGGALFRRYLLMRCQQNFEKGCGGTADEIEAAKLEAQKASDEYYRLAAIKRRGLGLVRFIGELYTLGMVSETVVNGCIKQLLGHITNPREEEVESACHLILTAGAPFQSKQPQRMAVYIDRLDKLKDSPELSQKLKFKILDVLEAYEQGW</sequence>
<keyword evidence="6" id="KW-0694">RNA-binding</keyword>
<feature type="region of interest" description="Disordered" evidence="8">
    <location>
        <begin position="1"/>
        <end position="24"/>
    </location>
</feature>
<dbReference type="PANTHER" id="PTHR23253:SF9">
    <property type="entry name" value="EUKARYOTIC TRANSLATION INITIATION FACTOR 4 GAMMA 2"/>
    <property type="match status" value="1"/>
</dbReference>
<dbReference type="GO" id="GO:0010494">
    <property type="term" value="C:cytoplasmic stress granule"/>
    <property type="evidence" value="ECO:0007669"/>
    <property type="project" value="UniProtKB-ARBA"/>
</dbReference>
<feature type="compositionally biased region" description="Basic and acidic residues" evidence="8">
    <location>
        <begin position="1"/>
        <end position="23"/>
    </location>
</feature>
<dbReference type="GO" id="GO:0016281">
    <property type="term" value="C:eukaryotic translation initiation factor 4F complex"/>
    <property type="evidence" value="ECO:0007669"/>
    <property type="project" value="TreeGrafter"/>
</dbReference>
<protein>
    <recommendedName>
        <fullName evidence="9">MIF4G domain-containing protein</fullName>
    </recommendedName>
</protein>
<keyword evidence="11" id="KW-1185">Reference proteome</keyword>
<keyword evidence="7" id="KW-0648">Protein biosynthesis</keyword>
<evidence type="ECO:0000256" key="3">
    <source>
        <dbReference type="ARBA" id="ARBA00022490"/>
    </source>
</evidence>
<evidence type="ECO:0000256" key="1">
    <source>
        <dbReference type="ARBA" id="ARBA00004496"/>
    </source>
</evidence>